<keyword evidence="3" id="KW-0658">Purine biosynthesis</keyword>
<dbReference type="SUPFAM" id="SSF82697">
    <property type="entry name" value="PurS-like"/>
    <property type="match status" value="1"/>
</dbReference>
<dbReference type="InterPro" id="IPR040707">
    <property type="entry name" value="FGAR-AT_N"/>
</dbReference>
<dbReference type="GO" id="GO:0005737">
    <property type="term" value="C:cytoplasm"/>
    <property type="evidence" value="ECO:0007669"/>
    <property type="project" value="TreeGrafter"/>
</dbReference>
<evidence type="ECO:0000313" key="6">
    <source>
        <dbReference type="EMBL" id="HAN27073.1"/>
    </source>
</evidence>
<keyword evidence="4" id="KW-0067">ATP-binding</keyword>
<protein>
    <recommendedName>
        <fullName evidence="5">Phosphoribosylformylglycinamidine synthase N-terminal domain-containing protein</fullName>
    </recommendedName>
</protein>
<evidence type="ECO:0000313" key="7">
    <source>
        <dbReference type="Proteomes" id="UP000259273"/>
    </source>
</evidence>
<sequence>MLILRGTSALSPFRRDKLTQKLAAIDPAIHLHGGYFVHFAQLGDELSPEREALLKQLLGEVPETPAAPQQGELMLVVPRPGTISPWSSKATDIAHNCGFAELRRLERGVAWYLTLPAG</sequence>
<evidence type="ECO:0000256" key="3">
    <source>
        <dbReference type="ARBA" id="ARBA00022755"/>
    </source>
</evidence>
<reference evidence="6 7" key="1">
    <citation type="journal article" date="2018" name="Nat. Biotechnol.">
        <title>A standardized bacterial taxonomy based on genome phylogeny substantially revises the tree of life.</title>
        <authorList>
            <person name="Parks D.H."/>
            <person name="Chuvochina M."/>
            <person name="Waite D.W."/>
            <person name="Rinke C."/>
            <person name="Skarshewski A."/>
            <person name="Chaumeil P.A."/>
            <person name="Hugenholtz P."/>
        </authorList>
    </citation>
    <scope>NUCLEOTIDE SEQUENCE [LARGE SCALE GENOMIC DNA]</scope>
    <source>
        <strain evidence="6">UBA9158</strain>
    </source>
</reference>
<feature type="non-terminal residue" evidence="6">
    <location>
        <position position="118"/>
    </location>
</feature>
<dbReference type="PANTHER" id="PTHR10099">
    <property type="entry name" value="PHOSPHORIBOSYLFORMYLGLYCINAMIDINE SYNTHASE"/>
    <property type="match status" value="1"/>
</dbReference>
<evidence type="ECO:0000256" key="1">
    <source>
        <dbReference type="ARBA" id="ARBA00022598"/>
    </source>
</evidence>
<name>A0A3C1KKU0_9GAMM</name>
<dbReference type="InterPro" id="IPR036604">
    <property type="entry name" value="PurS-like_sf"/>
</dbReference>
<evidence type="ECO:0000259" key="5">
    <source>
        <dbReference type="Pfam" id="PF18076"/>
    </source>
</evidence>
<dbReference type="PANTHER" id="PTHR10099:SF1">
    <property type="entry name" value="PHOSPHORIBOSYLFORMYLGLYCINAMIDINE SYNTHASE"/>
    <property type="match status" value="1"/>
</dbReference>
<proteinExistence type="predicted"/>
<dbReference type="EMBL" id="DMND01000073">
    <property type="protein sequence ID" value="HAN27073.1"/>
    <property type="molecule type" value="Genomic_DNA"/>
</dbReference>
<dbReference type="GO" id="GO:0005524">
    <property type="term" value="F:ATP binding"/>
    <property type="evidence" value="ECO:0007669"/>
    <property type="project" value="UniProtKB-KW"/>
</dbReference>
<dbReference type="Pfam" id="PF18076">
    <property type="entry name" value="FGAR-AT_N"/>
    <property type="match status" value="1"/>
</dbReference>
<dbReference type="GO" id="GO:0004642">
    <property type="term" value="F:phosphoribosylformylglycinamidine synthase activity"/>
    <property type="evidence" value="ECO:0007669"/>
    <property type="project" value="TreeGrafter"/>
</dbReference>
<accession>A0A3C1KKU0</accession>
<gene>
    <name evidence="6" type="ORF">DCP75_05025</name>
</gene>
<organism evidence="6 7">
    <name type="scientific">Haliea salexigens</name>
    <dbReference type="NCBI Taxonomy" id="287487"/>
    <lineage>
        <taxon>Bacteria</taxon>
        <taxon>Pseudomonadati</taxon>
        <taxon>Pseudomonadota</taxon>
        <taxon>Gammaproteobacteria</taxon>
        <taxon>Cellvibrionales</taxon>
        <taxon>Halieaceae</taxon>
        <taxon>Haliea</taxon>
    </lineage>
</organism>
<dbReference type="AlphaFoldDB" id="A0A3C1KKU0"/>
<comment type="caution">
    <text evidence="6">The sequence shown here is derived from an EMBL/GenBank/DDBJ whole genome shotgun (WGS) entry which is preliminary data.</text>
</comment>
<dbReference type="GO" id="GO:0006164">
    <property type="term" value="P:purine nucleotide biosynthetic process"/>
    <property type="evidence" value="ECO:0007669"/>
    <property type="project" value="UniProtKB-KW"/>
</dbReference>
<dbReference type="Proteomes" id="UP000259273">
    <property type="component" value="Unassembled WGS sequence"/>
</dbReference>
<feature type="domain" description="Phosphoribosylformylglycinamidine synthase N-terminal" evidence="5">
    <location>
        <begin position="36"/>
        <end position="115"/>
    </location>
</feature>
<keyword evidence="1" id="KW-0436">Ligase</keyword>
<evidence type="ECO:0000256" key="2">
    <source>
        <dbReference type="ARBA" id="ARBA00022741"/>
    </source>
</evidence>
<evidence type="ECO:0000256" key="4">
    <source>
        <dbReference type="ARBA" id="ARBA00022840"/>
    </source>
</evidence>
<keyword evidence="2" id="KW-0547">Nucleotide-binding</keyword>